<evidence type="ECO:0000256" key="1">
    <source>
        <dbReference type="SAM" id="MobiDB-lite"/>
    </source>
</evidence>
<feature type="compositionally biased region" description="Polar residues" evidence="1">
    <location>
        <begin position="1"/>
        <end position="17"/>
    </location>
</feature>
<comment type="caution">
    <text evidence="2">The sequence shown here is derived from an EMBL/GenBank/DDBJ whole genome shotgun (WGS) entry which is preliminary data.</text>
</comment>
<keyword evidence="3" id="KW-1185">Reference proteome</keyword>
<proteinExistence type="predicted"/>
<evidence type="ECO:0000313" key="2">
    <source>
        <dbReference type="EMBL" id="KAK7418533.1"/>
    </source>
</evidence>
<gene>
    <name evidence="2" type="ORF">QQX98_003877</name>
</gene>
<sequence length="154" mass="16555">MASFTSSYTPTVSSPLNPTKDASVCRIARRRRDRAARRAPTSHPLAQRLLRSKAAQAWRGHVLSSQLAQGGEGAERVCRKVPRSRGCCPPLSGLKNLGLSFSLVGHANGKQSTVVFQLPDLSSLTTRRVMLAMGLAGVLPALSAQNLLRLNEVL</sequence>
<feature type="region of interest" description="Disordered" evidence="1">
    <location>
        <begin position="1"/>
        <end position="23"/>
    </location>
</feature>
<reference evidence="2 3" key="1">
    <citation type="journal article" date="2025" name="Microbiol. Resour. Announc.">
        <title>Draft genome sequences for Neonectria magnoliae and Neonectria punicea, canker pathogens of Liriodendron tulipifera and Acer saccharum in West Virginia.</title>
        <authorList>
            <person name="Petronek H.M."/>
            <person name="Kasson M.T."/>
            <person name="Metheny A.M."/>
            <person name="Stauder C.M."/>
            <person name="Lovett B."/>
            <person name="Lynch S.C."/>
            <person name="Garnas J.R."/>
            <person name="Kasson L.R."/>
            <person name="Stajich J.E."/>
        </authorList>
    </citation>
    <scope>NUCLEOTIDE SEQUENCE [LARGE SCALE GENOMIC DNA]</scope>
    <source>
        <strain evidence="2 3">NRRL 64653</strain>
    </source>
</reference>
<name>A0ABR1HCF3_9HYPO</name>
<accession>A0ABR1HCF3</accession>
<protein>
    <submittedName>
        <fullName evidence="2">Uncharacterized protein</fullName>
    </submittedName>
</protein>
<dbReference type="EMBL" id="JAZAVJ010000046">
    <property type="protein sequence ID" value="KAK7418533.1"/>
    <property type="molecule type" value="Genomic_DNA"/>
</dbReference>
<evidence type="ECO:0000313" key="3">
    <source>
        <dbReference type="Proteomes" id="UP001498476"/>
    </source>
</evidence>
<organism evidence="2 3">
    <name type="scientific">Neonectria punicea</name>
    <dbReference type="NCBI Taxonomy" id="979145"/>
    <lineage>
        <taxon>Eukaryota</taxon>
        <taxon>Fungi</taxon>
        <taxon>Dikarya</taxon>
        <taxon>Ascomycota</taxon>
        <taxon>Pezizomycotina</taxon>
        <taxon>Sordariomycetes</taxon>
        <taxon>Hypocreomycetidae</taxon>
        <taxon>Hypocreales</taxon>
        <taxon>Nectriaceae</taxon>
        <taxon>Neonectria</taxon>
    </lineage>
</organism>
<dbReference type="Proteomes" id="UP001498476">
    <property type="component" value="Unassembled WGS sequence"/>
</dbReference>